<gene>
    <name evidence="2" type="ORF">NW755_010187</name>
</gene>
<dbReference type="Proteomes" id="UP001152087">
    <property type="component" value="Unassembled WGS sequence"/>
</dbReference>
<proteinExistence type="predicted"/>
<comment type="caution">
    <text evidence="2">The sequence shown here is derived from an EMBL/GenBank/DDBJ whole genome shotgun (WGS) entry which is preliminary data.</text>
</comment>
<organism evidence="2 3">
    <name type="scientific">Fusarium falciforme</name>
    <dbReference type="NCBI Taxonomy" id="195108"/>
    <lineage>
        <taxon>Eukaryota</taxon>
        <taxon>Fungi</taxon>
        <taxon>Dikarya</taxon>
        <taxon>Ascomycota</taxon>
        <taxon>Pezizomycotina</taxon>
        <taxon>Sordariomycetes</taxon>
        <taxon>Hypocreomycetidae</taxon>
        <taxon>Hypocreales</taxon>
        <taxon>Nectriaceae</taxon>
        <taxon>Fusarium</taxon>
        <taxon>Fusarium solani species complex</taxon>
    </lineage>
</organism>
<sequence length="100" mass="11086">MRVPYIKHMSIALSIVLPIPTCSDEACNLGITRESRDTIIRYLDHAPTLTRSFHRSALASRSVFLVVTTADACSGDIDPVTPPFSRSRTNHGCSRKEDLK</sequence>
<evidence type="ECO:0000256" key="1">
    <source>
        <dbReference type="SAM" id="MobiDB-lite"/>
    </source>
</evidence>
<evidence type="ECO:0000313" key="3">
    <source>
        <dbReference type="Proteomes" id="UP001152087"/>
    </source>
</evidence>
<evidence type="ECO:0000313" key="2">
    <source>
        <dbReference type="EMBL" id="KAJ4182689.1"/>
    </source>
</evidence>
<dbReference type="EMBL" id="JAOQAV010000033">
    <property type="protein sequence ID" value="KAJ4182689.1"/>
    <property type="molecule type" value="Genomic_DNA"/>
</dbReference>
<protein>
    <submittedName>
        <fullName evidence="2">Uncharacterized protein</fullName>
    </submittedName>
</protein>
<feature type="region of interest" description="Disordered" evidence="1">
    <location>
        <begin position="80"/>
        <end position="100"/>
    </location>
</feature>
<accession>A0A9W8UWS2</accession>
<reference evidence="2" key="1">
    <citation type="submission" date="2022-09" db="EMBL/GenBank/DDBJ databases">
        <title>Fusarium specimens isolated from Avocado Roots.</title>
        <authorList>
            <person name="Stajich J."/>
            <person name="Roper C."/>
            <person name="Heimlech-Rivalta G."/>
        </authorList>
    </citation>
    <scope>NUCLEOTIDE SEQUENCE</scope>
    <source>
        <strain evidence="2">A02</strain>
    </source>
</reference>
<dbReference type="AlphaFoldDB" id="A0A9W8UWS2"/>
<name>A0A9W8UWS2_9HYPO</name>
<keyword evidence="3" id="KW-1185">Reference proteome</keyword>